<proteinExistence type="predicted"/>
<organism evidence="1 2">
    <name type="scientific">Ambrosiozyma monospora</name>
    <name type="common">Yeast</name>
    <name type="synonym">Endomycopsis monosporus</name>
    <dbReference type="NCBI Taxonomy" id="43982"/>
    <lineage>
        <taxon>Eukaryota</taxon>
        <taxon>Fungi</taxon>
        <taxon>Dikarya</taxon>
        <taxon>Ascomycota</taxon>
        <taxon>Saccharomycotina</taxon>
        <taxon>Pichiomycetes</taxon>
        <taxon>Pichiales</taxon>
        <taxon>Pichiaceae</taxon>
        <taxon>Ambrosiozyma</taxon>
    </lineage>
</organism>
<sequence length="420" mass="47903">MMIDWCRSKYNHAPNDRRLIISTFLKCSFPNDTTLSDCFARLIEVNELEAFEFEFDNLGFFGPDSQQFCHVSGLEGDNILEYWGSRNIKGNVALKAFAEGVLSTFVQLYYQFQLLISSLPKTVTSLNLFGVKISDSESCTISLPTHLKHLIITETIPTISNFEELRELRDVSVIIDLIVQLSVPTFSFDEVTNVLTRIKTLIHNLSPSMRSLCLNFRIGLENSKLDEFPADRLSLETLDSLDSFSFYCDRRVPFSSLSVLPQFLTSLVLPSFETLSGQFPSTLKSLDVNLNAYKASFSVFWKGLINPLKNLLYLKIIFTNGSKLDFTKLQFPPKILTIVLTKSRNICMLVFDQLPSSLIYFRIDCPKTGSFENRINVTNLKGMSMDELKILFILNPECQFRWLGSDREPKSKKIKLDGNQ</sequence>
<evidence type="ECO:0000313" key="2">
    <source>
        <dbReference type="Proteomes" id="UP001165063"/>
    </source>
</evidence>
<dbReference type="Proteomes" id="UP001165063">
    <property type="component" value="Unassembled WGS sequence"/>
</dbReference>
<keyword evidence="2" id="KW-1185">Reference proteome</keyword>
<comment type="caution">
    <text evidence="1">The sequence shown here is derived from an EMBL/GenBank/DDBJ whole genome shotgun (WGS) entry which is preliminary data.</text>
</comment>
<protein>
    <submittedName>
        <fullName evidence="1">Unnamed protein product</fullName>
    </submittedName>
</protein>
<dbReference type="AlphaFoldDB" id="A0A9W7DIQ1"/>
<evidence type="ECO:0000313" key="1">
    <source>
        <dbReference type="EMBL" id="GMG51822.1"/>
    </source>
</evidence>
<reference evidence="1" key="1">
    <citation type="submission" date="2023-04" db="EMBL/GenBank/DDBJ databases">
        <title>Ambrosiozyma monospora NBRC 1965.</title>
        <authorList>
            <person name="Ichikawa N."/>
            <person name="Sato H."/>
            <person name="Tonouchi N."/>
        </authorList>
    </citation>
    <scope>NUCLEOTIDE SEQUENCE</scope>
    <source>
        <strain evidence="1">NBRC 1965</strain>
    </source>
</reference>
<gene>
    <name evidence="1" type="ORF">Amon01_000726900</name>
</gene>
<name>A0A9W7DIQ1_AMBMO</name>
<dbReference type="EMBL" id="BSXU01005249">
    <property type="protein sequence ID" value="GMG51822.1"/>
    <property type="molecule type" value="Genomic_DNA"/>
</dbReference>
<accession>A0A9W7DIQ1</accession>